<comment type="subcellular location">
    <subcellularLocation>
        <location evidence="1">Nucleus</location>
    </subcellularLocation>
</comment>
<keyword evidence="5" id="KW-0539">Nucleus</keyword>
<feature type="domain" description="OCEL" evidence="9">
    <location>
        <begin position="358"/>
        <end position="467"/>
    </location>
</feature>
<feature type="coiled-coil region" evidence="7">
    <location>
        <begin position="422"/>
        <end position="465"/>
    </location>
</feature>
<evidence type="ECO:0000256" key="7">
    <source>
        <dbReference type="SAM" id="Coils"/>
    </source>
</evidence>
<dbReference type="SUPFAM" id="SSF46785">
    <property type="entry name" value="Winged helix' DNA-binding domain"/>
    <property type="match status" value="1"/>
</dbReference>
<dbReference type="GO" id="GO:0042795">
    <property type="term" value="P:snRNA transcription by RNA polymerase II"/>
    <property type="evidence" value="ECO:0007669"/>
    <property type="project" value="TreeGrafter"/>
</dbReference>
<feature type="region of interest" description="Disordered" evidence="8">
    <location>
        <begin position="145"/>
        <end position="175"/>
    </location>
</feature>
<dbReference type="InterPro" id="IPR019464">
    <property type="entry name" value="ELL_N"/>
</dbReference>
<dbReference type="Proteomes" id="UP000035682">
    <property type="component" value="Unplaced"/>
</dbReference>
<reference evidence="10 11" key="1">
    <citation type="submission" date="2014-09" db="EMBL/GenBank/DDBJ databases">
        <authorList>
            <person name="Martin A.A."/>
        </authorList>
    </citation>
    <scope>NUCLEOTIDE SEQUENCE</scope>
    <source>
        <strain evidence="11">ED321</strain>
        <strain evidence="10">ED321 Heterogonic</strain>
    </source>
</reference>
<dbReference type="InterPro" id="IPR031176">
    <property type="entry name" value="ELL/occludin"/>
</dbReference>
<dbReference type="eggNOG" id="KOG3614">
    <property type="taxonomic scope" value="Eukaryota"/>
</dbReference>
<dbReference type="Pfam" id="PF07303">
    <property type="entry name" value="Occludin_ELL"/>
    <property type="match status" value="1"/>
</dbReference>
<evidence type="ECO:0000256" key="2">
    <source>
        <dbReference type="ARBA" id="ARBA00009171"/>
    </source>
</evidence>
<sequence length="470" mass="54576">MQSIANDYQIWREPLIEVEHGGRQDTAIFLRMTDQSQQSMIEAHLKNLPIFLHVKADQIYFEIAKDGRNEILDVNTVRHNSNETEHGLALNTSENKFEHCALFKGRLQIQATNKSIDQARAKAQRAKEQETTKTAVKLDITNKDKRKNIPTKAMGDRGPPKEPVVSNKKHSPTLTSRYTGQTLTELNNQPMYLRVLHVVATGKFKSIDEIVKKIKTDSYGKGDVSPNNEFAEKLASIPKIVEEIIDKSQKMITLKRELYGQIDKNWKWYTSEERANVRGMLSKRPDTNIVAPTRRSGMYTLSAPSSSKNQEPNKEVKEPVSTKISVSPQLESGEIIDETPTESPKKKEYLLTPNAPSEDYSTHFNDIKTLEEYEKYILLHEKEYNEYLSLHNYLKDIAKKFENFQKSLSETSINTKEHQKVLRSVQSNYEHYENDAEFLRKRQRHLDLRTRLEILTNKIEEWDRRDKEKR</sequence>
<organism evidence="10">
    <name type="scientific">Strongyloides ratti</name>
    <name type="common">Parasitic roundworm</name>
    <dbReference type="NCBI Taxonomy" id="34506"/>
    <lineage>
        <taxon>Eukaryota</taxon>
        <taxon>Metazoa</taxon>
        <taxon>Ecdysozoa</taxon>
        <taxon>Nematoda</taxon>
        <taxon>Chromadorea</taxon>
        <taxon>Rhabditida</taxon>
        <taxon>Tylenchina</taxon>
        <taxon>Panagrolaimomorpha</taxon>
        <taxon>Strongyloidoidea</taxon>
        <taxon>Strongyloididae</taxon>
        <taxon>Strongyloides</taxon>
    </lineage>
</organism>
<dbReference type="OrthoDB" id="6284217at2759"/>
<dbReference type="InterPro" id="IPR010844">
    <property type="entry name" value="Occludin_ELL"/>
</dbReference>
<dbReference type="InterPro" id="IPR036390">
    <property type="entry name" value="WH_DNA-bd_sf"/>
</dbReference>
<dbReference type="GO" id="GO:0003746">
    <property type="term" value="F:translation elongation factor activity"/>
    <property type="evidence" value="ECO:0007669"/>
    <property type="project" value="UniProtKB-KW"/>
</dbReference>
<keyword evidence="11" id="KW-1185">Reference proteome</keyword>
<name>A0A090LBV4_STRRB</name>
<dbReference type="GeneID" id="36377977"/>
<evidence type="ECO:0000256" key="8">
    <source>
        <dbReference type="SAM" id="MobiDB-lite"/>
    </source>
</evidence>
<dbReference type="GO" id="GO:0008023">
    <property type="term" value="C:transcription elongation factor complex"/>
    <property type="evidence" value="ECO:0007669"/>
    <property type="project" value="InterPro"/>
</dbReference>
<dbReference type="PROSITE" id="PS51980">
    <property type="entry name" value="OCEL"/>
    <property type="match status" value="1"/>
</dbReference>
<dbReference type="Gene3D" id="6.10.140.340">
    <property type="match status" value="1"/>
</dbReference>
<comment type="similarity">
    <text evidence="2 6">Belongs to the ELL/occludin family.</text>
</comment>
<dbReference type="GO" id="GO:0006368">
    <property type="term" value="P:transcription elongation by RNA polymerase II"/>
    <property type="evidence" value="ECO:0007669"/>
    <property type="project" value="InterPro"/>
</dbReference>
<reference evidence="12" key="2">
    <citation type="submission" date="2020-12" db="UniProtKB">
        <authorList>
            <consortium name="WormBaseParasite"/>
        </authorList>
    </citation>
    <scope>IDENTIFICATION</scope>
</reference>
<evidence type="ECO:0000256" key="4">
    <source>
        <dbReference type="ARBA" id="ARBA00023163"/>
    </source>
</evidence>
<dbReference type="AlphaFoldDB" id="A0A090LBV4"/>
<dbReference type="SUPFAM" id="SSF144292">
    <property type="entry name" value="occludin/ELL-like"/>
    <property type="match status" value="1"/>
</dbReference>
<feature type="region of interest" description="Disordered" evidence="8">
    <location>
        <begin position="299"/>
        <end position="354"/>
    </location>
</feature>
<keyword evidence="4" id="KW-0804">Transcription</keyword>
<evidence type="ECO:0000256" key="5">
    <source>
        <dbReference type="ARBA" id="ARBA00023242"/>
    </source>
</evidence>
<keyword evidence="10" id="KW-0648">Protein biosynthesis</keyword>
<evidence type="ECO:0000256" key="3">
    <source>
        <dbReference type="ARBA" id="ARBA00023015"/>
    </source>
</evidence>
<dbReference type="WBParaSite" id="SRAE_2000029000.1">
    <property type="protein sequence ID" value="SRAE_2000029000.1"/>
    <property type="gene ID" value="WBGene00260483"/>
</dbReference>
<dbReference type="CTD" id="36377977"/>
<evidence type="ECO:0000313" key="10">
    <source>
        <dbReference type="EMBL" id="CEF65613.1"/>
    </source>
</evidence>
<accession>A0A090LBV4</accession>
<evidence type="ECO:0000313" key="12">
    <source>
        <dbReference type="WBParaSite" id="SRAE_2000029000.1"/>
    </source>
</evidence>
<dbReference type="PANTHER" id="PTHR23288">
    <property type="entry name" value="OCCLUDIN AND RNA POLYMERASE II ELONGATION FACTOR ELL"/>
    <property type="match status" value="1"/>
</dbReference>
<dbReference type="Pfam" id="PF10390">
    <property type="entry name" value="ELL"/>
    <property type="match status" value="1"/>
</dbReference>
<dbReference type="OMA" id="EHYENDA"/>
<dbReference type="EMBL" id="LN609529">
    <property type="protein sequence ID" value="CEF65613.1"/>
    <property type="molecule type" value="Genomic_DNA"/>
</dbReference>
<keyword evidence="10" id="KW-0251">Elongation factor</keyword>
<evidence type="ECO:0000256" key="6">
    <source>
        <dbReference type="PROSITE-ProRule" id="PRU01324"/>
    </source>
</evidence>
<evidence type="ECO:0000313" key="11">
    <source>
        <dbReference type="Proteomes" id="UP000035682"/>
    </source>
</evidence>
<evidence type="ECO:0000259" key="9">
    <source>
        <dbReference type="PROSITE" id="PS51980"/>
    </source>
</evidence>
<dbReference type="Gene3D" id="1.10.10.2670">
    <property type="entry name" value="E3 ubiquitin-protein ligase"/>
    <property type="match status" value="1"/>
</dbReference>
<keyword evidence="3" id="KW-0805">Transcription regulation</keyword>
<proteinExistence type="inferred from homology"/>
<dbReference type="GO" id="GO:0032968">
    <property type="term" value="P:positive regulation of transcription elongation by RNA polymerase II"/>
    <property type="evidence" value="ECO:0007669"/>
    <property type="project" value="TreeGrafter"/>
</dbReference>
<dbReference type="RefSeq" id="XP_024504813.1">
    <property type="nucleotide sequence ID" value="XM_024651102.1"/>
</dbReference>
<dbReference type="InterPro" id="IPR042065">
    <property type="entry name" value="E3_ELL-like"/>
</dbReference>
<keyword evidence="7" id="KW-0175">Coiled coil</keyword>
<dbReference type="WormBase" id="SRAE_2000029000">
    <property type="protein sequence ID" value="SRP11966"/>
    <property type="gene ID" value="WBGene00260483"/>
</dbReference>
<dbReference type="PANTHER" id="PTHR23288:SF17">
    <property type="entry name" value="RNA POLYMERASE II ELONGATION FACTOR ELL"/>
    <property type="match status" value="1"/>
</dbReference>
<feature type="compositionally biased region" description="Basic and acidic residues" evidence="8">
    <location>
        <begin position="311"/>
        <end position="320"/>
    </location>
</feature>
<dbReference type="STRING" id="34506.A0A090LBV4"/>
<protein>
    <submittedName>
        <fullName evidence="10">Occludin/RNA polymerase II elongation factor, ELL domain and RNA polymerase II elongation factor ELL family-containing protein</fullName>
    </submittedName>
</protein>
<gene>
    <name evidence="10 12 13" type="ORF">SRAE_2000029000</name>
</gene>
<dbReference type="GO" id="GO:0000987">
    <property type="term" value="F:cis-regulatory region sequence-specific DNA binding"/>
    <property type="evidence" value="ECO:0007669"/>
    <property type="project" value="TreeGrafter"/>
</dbReference>
<evidence type="ECO:0000313" key="13">
    <source>
        <dbReference type="WormBase" id="SRAE_2000029000"/>
    </source>
</evidence>
<evidence type="ECO:0000256" key="1">
    <source>
        <dbReference type="ARBA" id="ARBA00004123"/>
    </source>
</evidence>